<dbReference type="GO" id="GO:0032259">
    <property type="term" value="P:methylation"/>
    <property type="evidence" value="ECO:0007669"/>
    <property type="project" value="UniProtKB-KW"/>
</dbReference>
<reference evidence="13" key="1">
    <citation type="journal article" date="2019" name="Beilstein J. Org. Chem.">
        <title>Nanangenines: drimane sesquiterpenoids as the dominant metabolite cohort of a novel Australian fungus, Aspergillus nanangensis.</title>
        <authorList>
            <person name="Lacey H.J."/>
            <person name="Gilchrist C.L.M."/>
            <person name="Crombie A."/>
            <person name="Kalaitzis J.A."/>
            <person name="Vuong D."/>
            <person name="Rutledge P.J."/>
            <person name="Turner P."/>
            <person name="Pitt J.I."/>
            <person name="Lacey E."/>
            <person name="Chooi Y.H."/>
            <person name="Piggott A.M."/>
        </authorList>
    </citation>
    <scope>NUCLEOTIDE SEQUENCE</scope>
    <source>
        <strain evidence="13">MST-FP2251</strain>
    </source>
</reference>
<keyword evidence="4" id="KW-0949">S-adenosyl-L-methionine</keyword>
<dbReference type="Gene3D" id="3.40.50.150">
    <property type="entry name" value="Vaccinia Virus protein VP39"/>
    <property type="match status" value="1"/>
</dbReference>
<evidence type="ECO:0000256" key="5">
    <source>
        <dbReference type="ARBA" id="ARBA00022969"/>
    </source>
</evidence>
<evidence type="ECO:0000256" key="2">
    <source>
        <dbReference type="ARBA" id="ARBA00022603"/>
    </source>
</evidence>
<dbReference type="GO" id="GO:0008168">
    <property type="term" value="F:methyltransferase activity"/>
    <property type="evidence" value="ECO:0007669"/>
    <property type="project" value="UniProtKB-KW"/>
</dbReference>
<dbReference type="Pfam" id="PF13489">
    <property type="entry name" value="Methyltransf_23"/>
    <property type="match status" value="1"/>
</dbReference>
<feature type="compositionally biased region" description="Polar residues" evidence="12">
    <location>
        <begin position="7"/>
        <end position="23"/>
    </location>
</feature>
<keyword evidence="2" id="KW-0489">Methyltransferase</keyword>
<dbReference type="Proteomes" id="UP001194746">
    <property type="component" value="Unassembled WGS sequence"/>
</dbReference>
<accession>A0AAD4CBC0</accession>
<comment type="similarity">
    <text evidence="9">Belongs to the methyltransferase superfamily. LaeA methyltransferase family.</text>
</comment>
<keyword evidence="14" id="KW-1185">Reference proteome</keyword>
<evidence type="ECO:0000256" key="7">
    <source>
        <dbReference type="ARBA" id="ARBA00023163"/>
    </source>
</evidence>
<evidence type="ECO:0000313" key="13">
    <source>
        <dbReference type="EMBL" id="KAF9882662.1"/>
    </source>
</evidence>
<feature type="region of interest" description="Disordered" evidence="12">
    <location>
        <begin position="1"/>
        <end position="23"/>
    </location>
</feature>
<proteinExistence type="inferred from homology"/>
<organism evidence="13 14">
    <name type="scientific">Aspergillus nanangensis</name>
    <dbReference type="NCBI Taxonomy" id="2582783"/>
    <lineage>
        <taxon>Eukaryota</taxon>
        <taxon>Fungi</taxon>
        <taxon>Dikarya</taxon>
        <taxon>Ascomycota</taxon>
        <taxon>Pezizomycotina</taxon>
        <taxon>Eurotiomycetes</taxon>
        <taxon>Eurotiomycetidae</taxon>
        <taxon>Eurotiales</taxon>
        <taxon>Aspergillaceae</taxon>
        <taxon>Aspergillus</taxon>
        <taxon>Aspergillus subgen. Circumdati</taxon>
    </lineage>
</organism>
<evidence type="ECO:0000256" key="12">
    <source>
        <dbReference type="SAM" id="MobiDB-lite"/>
    </source>
</evidence>
<evidence type="ECO:0000256" key="4">
    <source>
        <dbReference type="ARBA" id="ARBA00022691"/>
    </source>
</evidence>
<sequence>MADLSAPDSSTNQQTKAMNEQSITDDNCIVNGSTKYGGCRQIPNSPAIVQDIYQGILHDNELLNAPHQTSFFSATRSGVCLHNSAAYLAKCHLTTTQPQVLAPGIGRMYEGPENESYILPCDEQEQDRLDFFHAMFAVALSSNKLIHVPHPSNGRFIDLGCGTGIWAIEVAKAYPNAYVLGVDISMIQPVYRPENCFFRSPFNYELPWLLGEGKWDVVRLQIGCGSIVDWPGLYQRVFSHLLPGAWLEQIEIDFKPRCYNRSLDGTSLHY</sequence>
<dbReference type="GO" id="GO:0030435">
    <property type="term" value="P:sporulation resulting in formation of a cellular spore"/>
    <property type="evidence" value="ECO:0007669"/>
    <property type="project" value="UniProtKB-KW"/>
</dbReference>
<keyword evidence="6" id="KW-0805">Transcription regulation</keyword>
<evidence type="ECO:0000256" key="3">
    <source>
        <dbReference type="ARBA" id="ARBA00022679"/>
    </source>
</evidence>
<keyword evidence="7" id="KW-0804">Transcription</keyword>
<dbReference type="AlphaFoldDB" id="A0AAD4CBC0"/>
<evidence type="ECO:0000313" key="14">
    <source>
        <dbReference type="Proteomes" id="UP001194746"/>
    </source>
</evidence>
<evidence type="ECO:0000256" key="9">
    <source>
        <dbReference type="ARBA" id="ARBA00038158"/>
    </source>
</evidence>
<evidence type="ECO:0000256" key="10">
    <source>
        <dbReference type="ARBA" id="ARBA00041581"/>
    </source>
</evidence>
<gene>
    <name evidence="13" type="ORF">FE257_005664</name>
</gene>
<comment type="caution">
    <text evidence="13">The sequence shown here is derived from an EMBL/GenBank/DDBJ whole genome shotgun (WGS) entry which is preliminary data.</text>
</comment>
<keyword evidence="8" id="KW-0539">Nucleus</keyword>
<keyword evidence="3" id="KW-0808">Transferase</keyword>
<dbReference type="GO" id="GO:0005634">
    <property type="term" value="C:nucleus"/>
    <property type="evidence" value="ECO:0007669"/>
    <property type="project" value="UniProtKB-SubCell"/>
</dbReference>
<dbReference type="PANTHER" id="PTHR43591">
    <property type="entry name" value="METHYLTRANSFERASE"/>
    <property type="match status" value="1"/>
</dbReference>
<dbReference type="CDD" id="cd02440">
    <property type="entry name" value="AdoMet_MTases"/>
    <property type="match status" value="1"/>
</dbReference>
<dbReference type="InterPro" id="IPR029063">
    <property type="entry name" value="SAM-dependent_MTases_sf"/>
</dbReference>
<evidence type="ECO:0000256" key="6">
    <source>
        <dbReference type="ARBA" id="ARBA00023015"/>
    </source>
</evidence>
<comment type="catalytic activity">
    <reaction evidence="11">
        <text>L-methionyl-[protein] + S-adenosyl-L-methionine = S-methyl-L-methionyl-[protein] + S-adenosyl-L-homocysteine</text>
        <dbReference type="Rhea" id="RHEA:60560"/>
        <dbReference type="Rhea" id="RHEA-COMP:12313"/>
        <dbReference type="Rhea" id="RHEA-COMP:15592"/>
        <dbReference type="ChEBI" id="CHEBI:16044"/>
        <dbReference type="ChEBI" id="CHEBI:57856"/>
        <dbReference type="ChEBI" id="CHEBI:59789"/>
        <dbReference type="ChEBI" id="CHEBI:142742"/>
    </reaction>
    <physiologicalReaction direction="left-to-right" evidence="11">
        <dbReference type="Rhea" id="RHEA:60561"/>
    </physiologicalReaction>
</comment>
<dbReference type="PANTHER" id="PTHR43591:SF30">
    <property type="entry name" value="PROTEIN-METHIONINE METHYLTRANSFERASE LAEA"/>
    <property type="match status" value="1"/>
</dbReference>
<dbReference type="EMBL" id="VCAU01000244">
    <property type="protein sequence ID" value="KAF9882662.1"/>
    <property type="molecule type" value="Genomic_DNA"/>
</dbReference>
<reference evidence="13" key="2">
    <citation type="submission" date="2020-02" db="EMBL/GenBank/DDBJ databases">
        <authorList>
            <person name="Gilchrist C.L.M."/>
            <person name="Chooi Y.-H."/>
        </authorList>
    </citation>
    <scope>NUCLEOTIDE SEQUENCE</scope>
    <source>
        <strain evidence="13">MST-FP2251</strain>
    </source>
</reference>
<name>A0AAD4CBC0_ASPNN</name>
<evidence type="ECO:0000256" key="8">
    <source>
        <dbReference type="ARBA" id="ARBA00023242"/>
    </source>
</evidence>
<dbReference type="SUPFAM" id="SSF53335">
    <property type="entry name" value="S-adenosyl-L-methionine-dependent methyltransferases"/>
    <property type="match status" value="1"/>
</dbReference>
<protein>
    <recommendedName>
        <fullName evidence="10">Velvet complex subunit laeA</fullName>
    </recommendedName>
</protein>
<evidence type="ECO:0000256" key="11">
    <source>
        <dbReference type="ARBA" id="ARBA00047870"/>
    </source>
</evidence>
<keyword evidence="5" id="KW-0749">Sporulation</keyword>
<evidence type="ECO:0000256" key="1">
    <source>
        <dbReference type="ARBA" id="ARBA00004123"/>
    </source>
</evidence>
<comment type="subcellular location">
    <subcellularLocation>
        <location evidence="1">Nucleus</location>
    </subcellularLocation>
</comment>